<keyword evidence="10" id="KW-1185">Reference proteome</keyword>
<dbReference type="GO" id="GO:0009089">
    <property type="term" value="P:lysine biosynthetic process via diaminopimelate"/>
    <property type="evidence" value="ECO:0007669"/>
    <property type="project" value="UniProtKB-UniPathway"/>
</dbReference>
<dbReference type="InterPro" id="IPR001653">
    <property type="entry name" value="DAP_epimerase_DapF"/>
</dbReference>
<evidence type="ECO:0000256" key="3">
    <source>
        <dbReference type="ARBA" id="ARBA00013080"/>
    </source>
</evidence>
<dbReference type="EMBL" id="AWTR02000061">
    <property type="protein sequence ID" value="ETZ07163.1"/>
    <property type="molecule type" value="Genomic_DNA"/>
</dbReference>
<evidence type="ECO:0000256" key="1">
    <source>
        <dbReference type="ARBA" id="ARBA00005196"/>
    </source>
</evidence>
<dbReference type="GO" id="GO:0005829">
    <property type="term" value="C:cytosol"/>
    <property type="evidence" value="ECO:0007669"/>
    <property type="project" value="TreeGrafter"/>
</dbReference>
<dbReference type="Proteomes" id="UP000019112">
    <property type="component" value="Unassembled WGS sequence"/>
</dbReference>
<evidence type="ECO:0000256" key="4">
    <source>
        <dbReference type="ARBA" id="ARBA00022605"/>
    </source>
</evidence>
<organism evidence="9 10">
    <name type="scientific">Holospora obtusa F1</name>
    <dbReference type="NCBI Taxonomy" id="1399147"/>
    <lineage>
        <taxon>Bacteria</taxon>
        <taxon>Pseudomonadati</taxon>
        <taxon>Pseudomonadota</taxon>
        <taxon>Alphaproteobacteria</taxon>
        <taxon>Holosporales</taxon>
        <taxon>Holosporaceae</taxon>
        <taxon>Holospora</taxon>
    </lineage>
</organism>
<dbReference type="PANTHER" id="PTHR31689">
    <property type="entry name" value="DIAMINOPIMELATE EPIMERASE, CHLOROPLASTIC"/>
    <property type="match status" value="1"/>
</dbReference>
<keyword evidence="6" id="KW-0413">Isomerase</keyword>
<dbReference type="InterPro" id="IPR018510">
    <property type="entry name" value="DAP_epimerase_AS"/>
</dbReference>
<comment type="catalytic activity">
    <reaction evidence="7">
        <text>(2S,6S)-2,6-diaminopimelate = meso-2,6-diaminopimelate</text>
        <dbReference type="Rhea" id="RHEA:15393"/>
        <dbReference type="ChEBI" id="CHEBI:57609"/>
        <dbReference type="ChEBI" id="CHEBI:57791"/>
        <dbReference type="EC" id="5.1.1.7"/>
    </reaction>
</comment>
<evidence type="ECO:0000256" key="8">
    <source>
        <dbReference type="PROSITE-ProRule" id="PRU10125"/>
    </source>
</evidence>
<dbReference type="STRING" id="1399147.P618_200644"/>
<feature type="active site" evidence="8">
    <location>
        <position position="102"/>
    </location>
</feature>
<reference evidence="9 10" key="1">
    <citation type="journal article" date="2014" name="FEMS Microbiol. Lett.">
        <title>Draft genome sequences of three Holospora species (Holospora obtusa, Holospora undulata, and Holospora elegans), endonuclear symbiotic bacteria of the ciliate Paramecium caudatum.</title>
        <authorList>
            <person name="Dohra H."/>
            <person name="Tanaka K."/>
            <person name="Suzuki T."/>
            <person name="Fujishima M."/>
            <person name="Suzuki H."/>
        </authorList>
    </citation>
    <scope>NUCLEOTIDE SEQUENCE [LARGE SCALE GENOMIC DNA]</scope>
    <source>
        <strain evidence="9 10">F1</strain>
    </source>
</reference>
<evidence type="ECO:0000256" key="2">
    <source>
        <dbReference type="ARBA" id="ARBA00010219"/>
    </source>
</evidence>
<dbReference type="UniPathway" id="UPA00034">
    <property type="reaction ID" value="UER00025"/>
</dbReference>
<evidence type="ECO:0000256" key="5">
    <source>
        <dbReference type="ARBA" id="ARBA00023154"/>
    </source>
</evidence>
<dbReference type="PROSITE" id="PS01326">
    <property type="entry name" value="DAP_EPIMERASE"/>
    <property type="match status" value="1"/>
</dbReference>
<gene>
    <name evidence="9" type="ORF">P618_200644</name>
</gene>
<evidence type="ECO:0000256" key="7">
    <source>
        <dbReference type="ARBA" id="ARBA00051712"/>
    </source>
</evidence>
<dbReference type="eggNOG" id="COG0253">
    <property type="taxonomic scope" value="Bacteria"/>
</dbReference>
<evidence type="ECO:0000313" key="9">
    <source>
        <dbReference type="EMBL" id="ETZ07163.1"/>
    </source>
</evidence>
<accession>W6TDL2</accession>
<keyword evidence="4" id="KW-0028">Amino-acid biosynthesis</keyword>
<protein>
    <recommendedName>
        <fullName evidence="3">diaminopimelate epimerase</fullName>
        <ecNumber evidence="3">5.1.1.7</ecNumber>
    </recommendedName>
</protein>
<evidence type="ECO:0000313" key="10">
    <source>
        <dbReference type="Proteomes" id="UP000019112"/>
    </source>
</evidence>
<dbReference type="PANTHER" id="PTHR31689:SF0">
    <property type="entry name" value="DIAMINOPIMELATE EPIMERASE"/>
    <property type="match status" value="1"/>
</dbReference>
<dbReference type="EC" id="5.1.1.7" evidence="3"/>
<name>W6TDL2_HOLOB</name>
<keyword evidence="5" id="KW-0457">Lysine biosynthesis</keyword>
<dbReference type="RefSeq" id="WP_021827354.1">
    <property type="nucleotide sequence ID" value="NZ_AWTR02000061.1"/>
</dbReference>
<sequence>MPHRDPPLEDLTALSLFFLDKFSLDCKNIYLMRSQGNSFLIRVIGCEYQNEIFSLTQSVLECFFSVYTKHLVDQFVLLIYVKHSERWNIRFWNCDGSSAKACGNGTRCAAHLLYLLECSGSEMVFDGPIGELNTCVEKGEFEKKSCFVDVRQGKGRKLSLDFVRKKISKKKWEYFNRIGTHIGLVEFGNFHIIIVVDRDPVSCIEFYRKHFFESLEDCDCQDFFNISYLNFSSFRNANIATWERGVGPTPACGSAACAALMVLSEISPVSKILLNFPGGPIWVRYCPKFGYCHKAQSFYDLDISIP</sequence>
<comment type="pathway">
    <text evidence="1">Amino-acid biosynthesis; L-lysine biosynthesis via DAP pathway; DL-2,6-diaminopimelate from LL-2,6-diaminopimelate: step 1/1.</text>
</comment>
<dbReference type="SUPFAM" id="SSF54506">
    <property type="entry name" value="Diaminopimelate epimerase-like"/>
    <property type="match status" value="2"/>
</dbReference>
<proteinExistence type="inferred from homology"/>
<dbReference type="Gene3D" id="3.10.310.10">
    <property type="entry name" value="Diaminopimelate Epimerase, Chain A, domain 1"/>
    <property type="match status" value="2"/>
</dbReference>
<comment type="similarity">
    <text evidence="2">Belongs to the diaminopimelate epimerase family.</text>
</comment>
<dbReference type="AlphaFoldDB" id="W6TDL2"/>
<evidence type="ECO:0000256" key="6">
    <source>
        <dbReference type="ARBA" id="ARBA00023235"/>
    </source>
</evidence>
<dbReference type="GO" id="GO:0008837">
    <property type="term" value="F:diaminopimelate epimerase activity"/>
    <property type="evidence" value="ECO:0007669"/>
    <property type="project" value="UniProtKB-EC"/>
</dbReference>
<comment type="caution">
    <text evidence="9">The sequence shown here is derived from an EMBL/GenBank/DDBJ whole genome shotgun (WGS) entry which is preliminary data.</text>
</comment>